<dbReference type="Gene3D" id="3.40.50.12230">
    <property type="match status" value="1"/>
</dbReference>
<sequence>MSNGKPGDKLRVLLITEDDPLYVVKFFEVFFTECPRNQVELIGITISEAFHEPIWKTARRMLGFYGPIDFVRLCFRFVGVKLRGYDISKLARESGVPMVETGSVNDEEYVARVRDELQPDVIVSVAAPEIFKKGILGAAKRRCINIHCGRLPIYRGMMPNFWQLLHGESIATLTVHEMAEKLDAGGIIQTHEFPLREHDSLDRVIVGTKQESARLMIEVLKRFAEGEVEAPPLDMTGKKYFSFPKPKDVKEFRKRGHRML</sequence>
<name>A0A3B1E654_9ZZZZ</name>
<evidence type="ECO:0000313" key="2">
    <source>
        <dbReference type="EMBL" id="VAX41745.1"/>
    </source>
</evidence>
<dbReference type="PANTHER" id="PTHR11138">
    <property type="entry name" value="METHIONYL-TRNA FORMYLTRANSFERASE"/>
    <property type="match status" value="1"/>
</dbReference>
<keyword evidence="2" id="KW-0808">Transferase</keyword>
<dbReference type="AlphaFoldDB" id="A0A3B1E654"/>
<protein>
    <submittedName>
        <fullName evidence="2">Methionyl-tRNA formyltransferase</fullName>
        <ecNumber evidence="2">2.1.2.9</ecNumber>
    </submittedName>
</protein>
<dbReference type="GO" id="GO:0005829">
    <property type="term" value="C:cytosol"/>
    <property type="evidence" value="ECO:0007669"/>
    <property type="project" value="TreeGrafter"/>
</dbReference>
<dbReference type="InterPro" id="IPR036477">
    <property type="entry name" value="Formyl_transf_N_sf"/>
</dbReference>
<dbReference type="Pfam" id="PF00551">
    <property type="entry name" value="Formyl_trans_N"/>
    <property type="match status" value="1"/>
</dbReference>
<proteinExistence type="predicted"/>
<dbReference type="GO" id="GO:0004479">
    <property type="term" value="F:methionyl-tRNA formyltransferase activity"/>
    <property type="evidence" value="ECO:0007669"/>
    <property type="project" value="UniProtKB-EC"/>
</dbReference>
<reference evidence="2" key="1">
    <citation type="submission" date="2018-06" db="EMBL/GenBank/DDBJ databases">
        <authorList>
            <person name="Zhirakovskaya E."/>
        </authorList>
    </citation>
    <scope>NUCLEOTIDE SEQUENCE</scope>
</reference>
<feature type="domain" description="Formyl transferase N-terminal" evidence="1">
    <location>
        <begin position="107"/>
        <end position="220"/>
    </location>
</feature>
<accession>A0A3B1E654</accession>
<dbReference type="InterPro" id="IPR002376">
    <property type="entry name" value="Formyl_transf_N"/>
</dbReference>
<dbReference type="EMBL" id="UOGK01000586">
    <property type="protein sequence ID" value="VAX41745.1"/>
    <property type="molecule type" value="Genomic_DNA"/>
</dbReference>
<dbReference type="EC" id="2.1.2.9" evidence="2"/>
<gene>
    <name evidence="2" type="ORF">MNBD_PLANCTO03-2267</name>
</gene>
<dbReference type="PANTHER" id="PTHR11138:SF5">
    <property type="entry name" value="METHIONYL-TRNA FORMYLTRANSFERASE, MITOCHONDRIAL"/>
    <property type="match status" value="1"/>
</dbReference>
<dbReference type="SUPFAM" id="SSF53328">
    <property type="entry name" value="Formyltransferase"/>
    <property type="match status" value="1"/>
</dbReference>
<evidence type="ECO:0000259" key="1">
    <source>
        <dbReference type="Pfam" id="PF00551"/>
    </source>
</evidence>
<organism evidence="2">
    <name type="scientific">hydrothermal vent metagenome</name>
    <dbReference type="NCBI Taxonomy" id="652676"/>
    <lineage>
        <taxon>unclassified sequences</taxon>
        <taxon>metagenomes</taxon>
        <taxon>ecological metagenomes</taxon>
    </lineage>
</organism>